<dbReference type="PANTHER" id="PTHR30346:SF0">
    <property type="entry name" value="HCA OPERON TRANSCRIPTIONAL ACTIVATOR HCAR"/>
    <property type="match status" value="1"/>
</dbReference>
<dbReference type="Proteomes" id="UP000219331">
    <property type="component" value="Unassembled WGS sequence"/>
</dbReference>
<keyword evidence="3" id="KW-0238">DNA-binding</keyword>
<gene>
    <name evidence="7" type="ORF">SAMN05421512_10228</name>
</gene>
<dbReference type="STRING" id="538381.GCA_001696535_03479"/>
<dbReference type="RefSeq" id="WP_097173857.1">
    <property type="nucleotide sequence ID" value="NZ_OBML01000002.1"/>
</dbReference>
<dbReference type="EMBL" id="OBML01000002">
    <property type="protein sequence ID" value="SOB95766.1"/>
    <property type="molecule type" value="Genomic_DNA"/>
</dbReference>
<dbReference type="PANTHER" id="PTHR30346">
    <property type="entry name" value="TRANSCRIPTIONAL DUAL REGULATOR HCAR-RELATED"/>
    <property type="match status" value="1"/>
</dbReference>
<reference evidence="7 8" key="1">
    <citation type="submission" date="2017-08" db="EMBL/GenBank/DDBJ databases">
        <authorList>
            <person name="de Groot N.N."/>
        </authorList>
    </citation>
    <scope>NUCLEOTIDE SEQUENCE [LARGE SCALE GENOMIC DNA]</scope>
    <source>
        <strain evidence="7 8">USBA 352</strain>
    </source>
</reference>
<dbReference type="PRINTS" id="PR00039">
    <property type="entry name" value="HTHLYSR"/>
</dbReference>
<organism evidence="7 8">
    <name type="scientific">Stappia indica</name>
    <dbReference type="NCBI Taxonomy" id="538381"/>
    <lineage>
        <taxon>Bacteria</taxon>
        <taxon>Pseudomonadati</taxon>
        <taxon>Pseudomonadota</taxon>
        <taxon>Alphaproteobacteria</taxon>
        <taxon>Hyphomicrobiales</taxon>
        <taxon>Stappiaceae</taxon>
        <taxon>Stappia</taxon>
    </lineage>
</organism>
<evidence type="ECO:0000256" key="3">
    <source>
        <dbReference type="ARBA" id="ARBA00023125"/>
    </source>
</evidence>
<dbReference type="GO" id="GO:0003700">
    <property type="term" value="F:DNA-binding transcription factor activity"/>
    <property type="evidence" value="ECO:0007669"/>
    <property type="project" value="InterPro"/>
</dbReference>
<feature type="region of interest" description="Disordered" evidence="5">
    <location>
        <begin position="299"/>
        <end position="350"/>
    </location>
</feature>
<evidence type="ECO:0000256" key="4">
    <source>
        <dbReference type="ARBA" id="ARBA00023163"/>
    </source>
</evidence>
<feature type="domain" description="HTH lysR-type" evidence="6">
    <location>
        <begin position="1"/>
        <end position="58"/>
    </location>
</feature>
<dbReference type="FunFam" id="1.10.10.10:FF:000001">
    <property type="entry name" value="LysR family transcriptional regulator"/>
    <property type="match status" value="1"/>
</dbReference>
<evidence type="ECO:0000259" key="6">
    <source>
        <dbReference type="PROSITE" id="PS50931"/>
    </source>
</evidence>
<dbReference type="InterPro" id="IPR036390">
    <property type="entry name" value="WH_DNA-bd_sf"/>
</dbReference>
<evidence type="ECO:0000256" key="1">
    <source>
        <dbReference type="ARBA" id="ARBA00009437"/>
    </source>
</evidence>
<dbReference type="SUPFAM" id="SSF46785">
    <property type="entry name" value="Winged helix' DNA-binding domain"/>
    <property type="match status" value="1"/>
</dbReference>
<comment type="similarity">
    <text evidence="1">Belongs to the LysR transcriptional regulatory family.</text>
</comment>
<evidence type="ECO:0000313" key="7">
    <source>
        <dbReference type="EMBL" id="SOB95766.1"/>
    </source>
</evidence>
<sequence>MNLRRLKFFVTVAEELHFGRAAERLCMTQPPLSQAILALEEELSVTLFKRTKRNVALTPVGEHLLSHVSKLLQEVEALPALARQLARGEIGSLKLGFVTTADYNLLPELISHYGATFPEVKVTLKEMTSDLQVEALMQGDINAGLIIPLHQTLHTSLSYLPLLHEPLVAAVPEEWVRAGRVEIVNGRLKIQDVAEEPLVLFPRRSAPAFHDIITTYFASHGIEPVIGQEAIQMQTIISLVSAGMGFALVPGSLRRLGRMGVRYVGLEGKPPTIETGLVWRKEDPSPTVLRLVEIARSLGEPASDDDGGAGEDRGRGEGLGGGAPGVGLPEAALVHARRDLNGHGHAGRLD</sequence>
<dbReference type="InterPro" id="IPR005119">
    <property type="entry name" value="LysR_subst-bd"/>
</dbReference>
<dbReference type="GO" id="GO:0032993">
    <property type="term" value="C:protein-DNA complex"/>
    <property type="evidence" value="ECO:0007669"/>
    <property type="project" value="TreeGrafter"/>
</dbReference>
<keyword evidence="2" id="KW-0805">Transcription regulation</keyword>
<dbReference type="InterPro" id="IPR036388">
    <property type="entry name" value="WH-like_DNA-bd_sf"/>
</dbReference>
<evidence type="ECO:0000256" key="5">
    <source>
        <dbReference type="SAM" id="MobiDB-lite"/>
    </source>
</evidence>
<evidence type="ECO:0000256" key="2">
    <source>
        <dbReference type="ARBA" id="ARBA00023015"/>
    </source>
</evidence>
<dbReference type="Pfam" id="PF00126">
    <property type="entry name" value="HTH_1"/>
    <property type="match status" value="1"/>
</dbReference>
<dbReference type="SUPFAM" id="SSF53850">
    <property type="entry name" value="Periplasmic binding protein-like II"/>
    <property type="match status" value="1"/>
</dbReference>
<dbReference type="PROSITE" id="PS50931">
    <property type="entry name" value="HTH_LYSR"/>
    <property type="match status" value="1"/>
</dbReference>
<evidence type="ECO:0000313" key="8">
    <source>
        <dbReference type="Proteomes" id="UP000219331"/>
    </source>
</evidence>
<keyword evidence="8" id="KW-1185">Reference proteome</keyword>
<proteinExistence type="inferred from homology"/>
<dbReference type="OrthoDB" id="9815174at2"/>
<protein>
    <submittedName>
        <fullName evidence="7">Transcriptional regulator, LysR family</fullName>
    </submittedName>
</protein>
<dbReference type="InterPro" id="IPR000847">
    <property type="entry name" value="LysR_HTH_N"/>
</dbReference>
<dbReference type="Pfam" id="PF03466">
    <property type="entry name" value="LysR_substrate"/>
    <property type="match status" value="1"/>
</dbReference>
<dbReference type="Gene3D" id="1.10.10.10">
    <property type="entry name" value="Winged helix-like DNA-binding domain superfamily/Winged helix DNA-binding domain"/>
    <property type="match status" value="1"/>
</dbReference>
<feature type="compositionally biased region" description="Basic and acidic residues" evidence="5">
    <location>
        <begin position="336"/>
        <end position="350"/>
    </location>
</feature>
<keyword evidence="4" id="KW-0804">Transcription</keyword>
<name>A0A285RNV7_9HYPH</name>
<dbReference type="GO" id="GO:0003677">
    <property type="term" value="F:DNA binding"/>
    <property type="evidence" value="ECO:0007669"/>
    <property type="project" value="UniProtKB-KW"/>
</dbReference>
<dbReference type="AlphaFoldDB" id="A0A285RNV7"/>
<accession>A0A285RNV7</accession>
<dbReference type="Gene3D" id="3.40.190.10">
    <property type="entry name" value="Periplasmic binding protein-like II"/>
    <property type="match status" value="2"/>
</dbReference>